<dbReference type="Proteomes" id="UP001148614">
    <property type="component" value="Unassembled WGS sequence"/>
</dbReference>
<dbReference type="Pfam" id="PF06985">
    <property type="entry name" value="HET"/>
    <property type="match status" value="1"/>
</dbReference>
<keyword evidence="3" id="KW-1185">Reference proteome</keyword>
<dbReference type="VEuPathDB" id="FungiDB:F4678DRAFT_451560"/>
<dbReference type="InterPro" id="IPR010730">
    <property type="entry name" value="HET"/>
</dbReference>
<dbReference type="PANTHER" id="PTHR10622">
    <property type="entry name" value="HET DOMAIN-CONTAINING PROTEIN"/>
    <property type="match status" value="1"/>
</dbReference>
<organism evidence="2 3">
    <name type="scientific">Xylaria arbuscula</name>
    <dbReference type="NCBI Taxonomy" id="114810"/>
    <lineage>
        <taxon>Eukaryota</taxon>
        <taxon>Fungi</taxon>
        <taxon>Dikarya</taxon>
        <taxon>Ascomycota</taxon>
        <taxon>Pezizomycotina</taxon>
        <taxon>Sordariomycetes</taxon>
        <taxon>Xylariomycetidae</taxon>
        <taxon>Xylariales</taxon>
        <taxon>Xylariaceae</taxon>
        <taxon>Xylaria</taxon>
    </lineage>
</organism>
<protein>
    <recommendedName>
        <fullName evidence="1">Heterokaryon incompatibility domain-containing protein</fullName>
    </recommendedName>
</protein>
<gene>
    <name evidence="2" type="ORF">NPX13_g7063</name>
</gene>
<dbReference type="PANTHER" id="PTHR10622:SF12">
    <property type="entry name" value="HET DOMAIN-CONTAINING PROTEIN"/>
    <property type="match status" value="1"/>
</dbReference>
<proteinExistence type="predicted"/>
<evidence type="ECO:0000313" key="2">
    <source>
        <dbReference type="EMBL" id="KAJ3566642.1"/>
    </source>
</evidence>
<evidence type="ECO:0000259" key="1">
    <source>
        <dbReference type="Pfam" id="PF06985"/>
    </source>
</evidence>
<feature type="domain" description="Heterokaryon incompatibility" evidence="1">
    <location>
        <begin position="24"/>
        <end position="110"/>
    </location>
</feature>
<comment type="caution">
    <text evidence="2">The sequence shown here is derived from an EMBL/GenBank/DDBJ whole genome shotgun (WGS) entry which is preliminary data.</text>
</comment>
<sequence>MRLINVQTLAFEEFMLVTPAYFDYAILSHTWGDDEVTYQDMANPDRYTCSKQGFLKIAKTCEFASRDGIKYAWVDTCCIDKTSSAELSEAINSMFNWYRDAKVCYAWLEDLPVQSAEPIESSLRKCRWFTRGWTLQELLAPRRVEFYDSHWGFRGTKGDLKALIVDASQIESNVLEYPDTIFRLPIAQRMSWAAMRETTRLEDMAYCLIVSSPGKRSQKSTRNIAEFSLEAPLNSATATRCA</sequence>
<evidence type="ECO:0000313" key="3">
    <source>
        <dbReference type="Proteomes" id="UP001148614"/>
    </source>
</evidence>
<accession>A0A9W8NBN7</accession>
<reference evidence="2" key="1">
    <citation type="submission" date="2022-07" db="EMBL/GenBank/DDBJ databases">
        <title>Genome Sequence of Xylaria arbuscula.</title>
        <authorList>
            <person name="Buettner E."/>
        </authorList>
    </citation>
    <scope>NUCLEOTIDE SEQUENCE</scope>
    <source>
        <strain evidence="2">VT107</strain>
    </source>
</reference>
<dbReference type="EMBL" id="JANPWZ010001334">
    <property type="protein sequence ID" value="KAJ3566642.1"/>
    <property type="molecule type" value="Genomic_DNA"/>
</dbReference>
<dbReference type="AlphaFoldDB" id="A0A9W8NBN7"/>
<name>A0A9W8NBN7_9PEZI</name>